<evidence type="ECO:0000256" key="8">
    <source>
        <dbReference type="ARBA" id="ARBA00022691"/>
    </source>
</evidence>
<dbReference type="InterPro" id="IPR049560">
    <property type="entry name" value="MeTrfase_RsmB-F_NOP2_cat"/>
</dbReference>
<dbReference type="GO" id="GO:0032259">
    <property type="term" value="P:methylation"/>
    <property type="evidence" value="ECO:0007669"/>
    <property type="project" value="UniProtKB-KW"/>
</dbReference>
<dbReference type="InterPro" id="IPR001678">
    <property type="entry name" value="MeTrfase_RsmB-F_NOP2_dom"/>
</dbReference>
<keyword evidence="16" id="KW-1185">Reference proteome</keyword>
<dbReference type="GO" id="GO:0008168">
    <property type="term" value="F:methyltransferase activity"/>
    <property type="evidence" value="ECO:0007669"/>
    <property type="project" value="UniProtKB-KW"/>
</dbReference>
<evidence type="ECO:0000256" key="11">
    <source>
        <dbReference type="ARBA" id="ARBA00031088"/>
    </source>
</evidence>
<feature type="binding site" evidence="13">
    <location>
        <position position="327"/>
    </location>
    <ligand>
        <name>S-adenosyl-L-methionine</name>
        <dbReference type="ChEBI" id="CHEBI:59789"/>
    </ligand>
</feature>
<evidence type="ECO:0000256" key="9">
    <source>
        <dbReference type="ARBA" id="ARBA00022884"/>
    </source>
</evidence>
<evidence type="ECO:0000256" key="7">
    <source>
        <dbReference type="ARBA" id="ARBA00022679"/>
    </source>
</evidence>
<comment type="caution">
    <text evidence="13">Lacks conserved residue(s) required for the propagation of feature annotation.</text>
</comment>
<sequence>MNNARFTAVSVLEDVIYRGAYSNIALNNKLNNSELNLKDRALVTEIVYGTLKYKYTIDCILSNFLKNGLNNVDKFILNLLRISIYQIIYLDKVPEFAIVNEAVEISKKKSVKLSRLVNGVLRNYLRNKEKTYYNKNSYIDKLCFKYSFPEWMVKLFINQYGKDGAENIIKGLNYTPKVTVRINGLKTNFEETWDKLLEHGYDIEKGNMCEDAIIINRGSNIEKNSLFKEGYISVQDQSAMMAVLSLDLCENMTVFDMCSAPGGKATYIAEKMKDKGHVYAYDIYKNKIKLIEKGAERLGIKIIKAGIQNAEKYNEKFEKSADRVLMDVPCSGLGIIRKKPEIKWNKSMKQLKDIVRIQKNIMMNSSRYVKTGGKMVYSTCTLNREENEENIKWFLENKPDFKLEKINFKHLDNIVYHKEGCVTILPHENMDGFFIAKMIKYR</sequence>
<keyword evidence="7 13" id="KW-0808">Transferase</keyword>
<dbReference type="SUPFAM" id="SSF53335">
    <property type="entry name" value="S-adenosyl-L-methionine-dependent methyltransferases"/>
    <property type="match status" value="1"/>
</dbReference>
<keyword evidence="4" id="KW-0963">Cytoplasm</keyword>
<keyword evidence="6 13" id="KW-0489">Methyltransferase</keyword>
<evidence type="ECO:0000259" key="14">
    <source>
        <dbReference type="PROSITE" id="PS51686"/>
    </source>
</evidence>
<evidence type="ECO:0000256" key="3">
    <source>
        <dbReference type="ARBA" id="ARBA00012140"/>
    </source>
</evidence>
<dbReference type="NCBIfam" id="TIGR00563">
    <property type="entry name" value="rsmB"/>
    <property type="match status" value="1"/>
</dbReference>
<dbReference type="Gene3D" id="1.10.940.10">
    <property type="entry name" value="NusB-like"/>
    <property type="match status" value="1"/>
</dbReference>
<evidence type="ECO:0000256" key="2">
    <source>
        <dbReference type="ARBA" id="ARBA00004496"/>
    </source>
</evidence>
<gene>
    <name evidence="15" type="ORF">J2Z42_000272</name>
</gene>
<keyword evidence="8 13" id="KW-0949">S-adenosyl-L-methionine</keyword>
<dbReference type="InterPro" id="IPR054728">
    <property type="entry name" value="RsmB-like_ferredoxin"/>
</dbReference>
<keyword evidence="5" id="KW-0698">rRNA processing</keyword>
<dbReference type="PROSITE" id="PS51686">
    <property type="entry name" value="SAM_MT_RSMB_NOP"/>
    <property type="match status" value="1"/>
</dbReference>
<accession>A0ABS4KNI8</accession>
<comment type="similarity">
    <text evidence="13">Belongs to the class I-like SAM-binding methyltransferase superfamily. RsmB/NOP family.</text>
</comment>
<dbReference type="Proteomes" id="UP001519307">
    <property type="component" value="Unassembled WGS sequence"/>
</dbReference>
<dbReference type="EMBL" id="JAGGLM010000001">
    <property type="protein sequence ID" value="MBP2031607.1"/>
    <property type="molecule type" value="Genomic_DNA"/>
</dbReference>
<feature type="active site" description="Nucleophile" evidence="13">
    <location>
        <position position="380"/>
    </location>
</feature>
<dbReference type="Gene3D" id="3.30.70.1170">
    <property type="entry name" value="Sun protein, domain 3"/>
    <property type="match status" value="1"/>
</dbReference>
<dbReference type="InterPro" id="IPR023267">
    <property type="entry name" value="RCMT"/>
</dbReference>
<comment type="function">
    <text evidence="1">Specifically methylates the cytosine at position 967 (m5C967) of 16S rRNA.</text>
</comment>
<evidence type="ECO:0000256" key="10">
    <source>
        <dbReference type="ARBA" id="ARBA00030399"/>
    </source>
</evidence>
<dbReference type="InterPro" id="IPR006027">
    <property type="entry name" value="NusB_RsmB_TIM44"/>
</dbReference>
<dbReference type="PANTHER" id="PTHR22807:SF53">
    <property type="entry name" value="RIBOSOMAL RNA SMALL SUBUNIT METHYLTRANSFERASE B-RELATED"/>
    <property type="match status" value="1"/>
</dbReference>
<feature type="binding site" evidence="13">
    <location>
        <position position="282"/>
    </location>
    <ligand>
        <name>S-adenosyl-L-methionine</name>
        <dbReference type="ChEBI" id="CHEBI:59789"/>
    </ligand>
</feature>
<dbReference type="EC" id="2.1.1.176" evidence="3"/>
<dbReference type="Pfam" id="PF22458">
    <property type="entry name" value="RsmF-B_ferredox"/>
    <property type="match status" value="1"/>
</dbReference>
<comment type="catalytic activity">
    <reaction evidence="12">
        <text>cytidine(967) in 16S rRNA + S-adenosyl-L-methionine = 5-methylcytidine(967) in 16S rRNA + S-adenosyl-L-homocysteine + H(+)</text>
        <dbReference type="Rhea" id="RHEA:42748"/>
        <dbReference type="Rhea" id="RHEA-COMP:10219"/>
        <dbReference type="Rhea" id="RHEA-COMP:10220"/>
        <dbReference type="ChEBI" id="CHEBI:15378"/>
        <dbReference type="ChEBI" id="CHEBI:57856"/>
        <dbReference type="ChEBI" id="CHEBI:59789"/>
        <dbReference type="ChEBI" id="CHEBI:74483"/>
        <dbReference type="ChEBI" id="CHEBI:82748"/>
        <dbReference type="EC" id="2.1.1.176"/>
    </reaction>
</comment>
<comment type="caution">
    <text evidence="15">The sequence shown here is derived from an EMBL/GenBank/DDBJ whole genome shotgun (WGS) entry which is preliminary data.</text>
</comment>
<organism evidence="15 16">
    <name type="scientific">Clostridium algifaecis</name>
    <dbReference type="NCBI Taxonomy" id="1472040"/>
    <lineage>
        <taxon>Bacteria</taxon>
        <taxon>Bacillati</taxon>
        <taxon>Bacillota</taxon>
        <taxon>Clostridia</taxon>
        <taxon>Eubacteriales</taxon>
        <taxon>Clostridiaceae</taxon>
        <taxon>Clostridium</taxon>
    </lineage>
</organism>
<dbReference type="Pfam" id="PF01029">
    <property type="entry name" value="NusB"/>
    <property type="match status" value="1"/>
</dbReference>
<evidence type="ECO:0000256" key="4">
    <source>
        <dbReference type="ARBA" id="ARBA00022490"/>
    </source>
</evidence>
<dbReference type="Gene3D" id="3.40.50.150">
    <property type="entry name" value="Vaccinia Virus protein VP39"/>
    <property type="match status" value="1"/>
</dbReference>
<dbReference type="InterPro" id="IPR029063">
    <property type="entry name" value="SAM-dependent_MTases_sf"/>
</dbReference>
<dbReference type="RefSeq" id="WP_209700556.1">
    <property type="nucleotide sequence ID" value="NZ_JAGGLM010000001.1"/>
</dbReference>
<dbReference type="Pfam" id="PF01189">
    <property type="entry name" value="Methyltr_RsmB-F"/>
    <property type="match status" value="1"/>
</dbReference>
<comment type="subcellular location">
    <subcellularLocation>
        <location evidence="2">Cytoplasm</location>
    </subcellularLocation>
</comment>
<evidence type="ECO:0000256" key="1">
    <source>
        <dbReference type="ARBA" id="ARBA00002724"/>
    </source>
</evidence>
<feature type="domain" description="SAM-dependent MTase RsmB/NOP-type" evidence="14">
    <location>
        <begin position="168"/>
        <end position="441"/>
    </location>
</feature>
<name>A0ABS4KNI8_9CLOT</name>
<keyword evidence="9 13" id="KW-0694">RNA-binding</keyword>
<evidence type="ECO:0000256" key="5">
    <source>
        <dbReference type="ARBA" id="ARBA00022552"/>
    </source>
</evidence>
<proteinExistence type="inferred from homology"/>
<dbReference type="NCBIfam" id="NF011494">
    <property type="entry name" value="PRK14902.1"/>
    <property type="match status" value="1"/>
</dbReference>
<dbReference type="InterPro" id="IPR035926">
    <property type="entry name" value="NusB-like_sf"/>
</dbReference>
<feature type="binding site" evidence="13">
    <location>
        <begin position="258"/>
        <end position="264"/>
    </location>
    <ligand>
        <name>S-adenosyl-L-methionine</name>
        <dbReference type="ChEBI" id="CHEBI:59789"/>
    </ligand>
</feature>
<dbReference type="SUPFAM" id="SSF48013">
    <property type="entry name" value="NusB-like"/>
    <property type="match status" value="1"/>
</dbReference>
<evidence type="ECO:0000256" key="12">
    <source>
        <dbReference type="ARBA" id="ARBA00047283"/>
    </source>
</evidence>
<dbReference type="InterPro" id="IPR004573">
    <property type="entry name" value="rRNA_ssu_MeTfrase_B"/>
</dbReference>
<dbReference type="PRINTS" id="PR02008">
    <property type="entry name" value="RCMTFAMILY"/>
</dbReference>
<dbReference type="PANTHER" id="PTHR22807">
    <property type="entry name" value="NOP2 YEAST -RELATED NOL1/NOP2/FMU SUN DOMAIN-CONTAINING"/>
    <property type="match status" value="1"/>
</dbReference>
<evidence type="ECO:0000313" key="15">
    <source>
        <dbReference type="EMBL" id="MBP2031607.1"/>
    </source>
</evidence>
<protein>
    <recommendedName>
        <fullName evidence="3">16S rRNA (cytosine(967)-C(5))-methyltransferase</fullName>
        <ecNumber evidence="3">2.1.1.176</ecNumber>
    </recommendedName>
    <alternativeName>
        <fullName evidence="10">16S rRNA m5C967 methyltransferase</fullName>
    </alternativeName>
    <alternativeName>
        <fullName evidence="11">rRNA (cytosine-C(5)-)-methyltransferase RsmB</fullName>
    </alternativeName>
</protein>
<evidence type="ECO:0000256" key="6">
    <source>
        <dbReference type="ARBA" id="ARBA00022603"/>
    </source>
</evidence>
<reference evidence="15 16" key="1">
    <citation type="submission" date="2021-03" db="EMBL/GenBank/DDBJ databases">
        <title>Genomic Encyclopedia of Type Strains, Phase IV (KMG-IV): sequencing the most valuable type-strain genomes for metagenomic binning, comparative biology and taxonomic classification.</title>
        <authorList>
            <person name="Goeker M."/>
        </authorList>
    </citation>
    <scope>NUCLEOTIDE SEQUENCE [LARGE SCALE GENOMIC DNA]</scope>
    <source>
        <strain evidence="15 16">DSM 28783</strain>
    </source>
</reference>
<evidence type="ECO:0000313" key="16">
    <source>
        <dbReference type="Proteomes" id="UP001519307"/>
    </source>
</evidence>
<evidence type="ECO:0000256" key="13">
    <source>
        <dbReference type="PROSITE-ProRule" id="PRU01023"/>
    </source>
</evidence>